<protein>
    <submittedName>
        <fullName evidence="2">Integrator complex subunit 9</fullName>
    </submittedName>
</protein>
<reference evidence="2" key="2">
    <citation type="submission" date="2015-11" db="EMBL/GenBank/DDBJ databases">
        <authorList>
            <person name="Zhang Y."/>
            <person name="Guo Z."/>
        </authorList>
    </citation>
    <scope>NUCLEOTIDE SEQUENCE</scope>
</reference>
<sequence>MCSNQQERKGLSLRRGPESHSGTGILPPHPRVRIVEPYRRSDLIGIGSANGTSGNGECISKLAFDY</sequence>
<dbReference type="AlphaFoldDB" id="A0A0S4MLT8"/>
<organism evidence="2 3">
    <name type="scientific">Echinococcus multilocularis</name>
    <name type="common">Fox tapeworm</name>
    <dbReference type="NCBI Taxonomy" id="6211"/>
    <lineage>
        <taxon>Eukaryota</taxon>
        <taxon>Metazoa</taxon>
        <taxon>Spiralia</taxon>
        <taxon>Lophotrochozoa</taxon>
        <taxon>Platyhelminthes</taxon>
        <taxon>Cestoda</taxon>
        <taxon>Eucestoda</taxon>
        <taxon>Cyclophyllidea</taxon>
        <taxon>Taeniidae</taxon>
        <taxon>Echinococcus</taxon>
    </lineage>
</organism>
<evidence type="ECO:0000256" key="1">
    <source>
        <dbReference type="SAM" id="MobiDB-lite"/>
    </source>
</evidence>
<dbReference type="Proteomes" id="UP000017246">
    <property type="component" value="Unassembled WGS sequence"/>
</dbReference>
<name>A0A0S4MLT8_ECHMU</name>
<dbReference type="EMBL" id="LN902847">
    <property type="protein sequence ID" value="CUT99731.1"/>
    <property type="molecule type" value="Genomic_DNA"/>
</dbReference>
<feature type="region of interest" description="Disordered" evidence="1">
    <location>
        <begin position="1"/>
        <end position="30"/>
    </location>
</feature>
<keyword evidence="3" id="KW-1185">Reference proteome</keyword>
<evidence type="ECO:0000313" key="2">
    <source>
        <dbReference type="EMBL" id="CUT99731.1"/>
    </source>
</evidence>
<proteinExistence type="predicted"/>
<reference evidence="2" key="1">
    <citation type="journal article" date="2013" name="Nature">
        <title>The genomes of four tapeworm species reveal adaptations to parasitism.</title>
        <authorList>
            <person name="Tsai I.J."/>
            <person name="Zarowiecki M."/>
            <person name="Holroyd N."/>
            <person name="Garciarrubio A."/>
            <person name="Sanchez-Flores A."/>
            <person name="Brooks K.L."/>
            <person name="Tracey A."/>
            <person name="Bobes R.J."/>
            <person name="Fragoso G."/>
            <person name="Sciutto E."/>
            <person name="Aslett M."/>
            <person name="Beasley H."/>
            <person name="Bennett H.M."/>
            <person name="Cai J."/>
            <person name="Camicia F."/>
            <person name="Clark R."/>
            <person name="Cucher M."/>
            <person name="De Silva N."/>
            <person name="Day T.A."/>
            <person name="Deplazes P."/>
            <person name="Estrada K."/>
            <person name="Fernandez C."/>
            <person name="Holland P.W."/>
            <person name="Hou J."/>
            <person name="Hu S."/>
            <person name="Huckvale T."/>
            <person name="Hung S.S."/>
            <person name="Kamenetzky L."/>
            <person name="Keane J.A."/>
            <person name="Kiss F."/>
            <person name="Koziol U."/>
            <person name="Lambert O."/>
            <person name="Liu K."/>
            <person name="Luo X."/>
            <person name="Luo Y."/>
            <person name="Macchiaroli N."/>
            <person name="Nichol S."/>
            <person name="Paps J."/>
            <person name="Parkinson J."/>
            <person name="Pouchkina-Stantcheva N."/>
            <person name="Riddiford N."/>
            <person name="Rosenzvit M."/>
            <person name="Salinas G."/>
            <person name="Wasmuth J.D."/>
            <person name="Zamanian M."/>
            <person name="Zheng Y."/>
            <person name="Cai X."/>
            <person name="Soberon X."/>
            <person name="Olson P.D."/>
            <person name="Laclette J.P."/>
            <person name="Brehm K."/>
            <person name="Berriman M."/>
            <person name="Garciarrubio A."/>
            <person name="Bobes R.J."/>
            <person name="Fragoso G."/>
            <person name="Sanchez-Flores A."/>
            <person name="Estrada K."/>
            <person name="Cevallos M.A."/>
            <person name="Morett E."/>
            <person name="Gonzalez V."/>
            <person name="Portillo T."/>
            <person name="Ochoa-Leyva A."/>
            <person name="Jose M.V."/>
            <person name="Sciutto E."/>
            <person name="Landa A."/>
            <person name="Jimenez L."/>
            <person name="Valdes V."/>
            <person name="Carrero J.C."/>
            <person name="Larralde C."/>
            <person name="Morales-Montor J."/>
            <person name="Limon-Lason J."/>
            <person name="Soberon X."/>
            <person name="Laclette J.P."/>
        </authorList>
    </citation>
    <scope>NUCLEOTIDE SEQUENCE [LARGE SCALE GENOMIC DNA]</scope>
</reference>
<feature type="compositionally biased region" description="Basic and acidic residues" evidence="1">
    <location>
        <begin position="1"/>
        <end position="18"/>
    </location>
</feature>
<accession>A0A0S4MLT8</accession>
<evidence type="ECO:0000313" key="3">
    <source>
        <dbReference type="Proteomes" id="UP000017246"/>
    </source>
</evidence>